<dbReference type="RefSeq" id="WP_269881727.1">
    <property type="nucleotide sequence ID" value="NZ_JAQAGZ010000007.1"/>
</dbReference>
<reference evidence="2 3" key="1">
    <citation type="submission" date="2022-12" db="EMBL/GenBank/DDBJ databases">
        <title>Draft genome sequence of Paenibacillus sp. dW9.</title>
        <authorList>
            <person name="Choi E.-W."/>
            <person name="Kim D.-U."/>
        </authorList>
    </citation>
    <scope>NUCLEOTIDE SEQUENCE [LARGE SCALE GENOMIC DNA]</scope>
    <source>
        <strain evidence="3">dW9</strain>
    </source>
</reference>
<dbReference type="InterPro" id="IPR000182">
    <property type="entry name" value="GNAT_dom"/>
</dbReference>
<dbReference type="PROSITE" id="PS51186">
    <property type="entry name" value="GNAT"/>
    <property type="match status" value="1"/>
</dbReference>
<feature type="domain" description="N-acetyltransferase" evidence="1">
    <location>
        <begin position="28"/>
        <end position="159"/>
    </location>
</feature>
<dbReference type="Pfam" id="PF00583">
    <property type="entry name" value="Acetyltransf_1"/>
    <property type="match status" value="1"/>
</dbReference>
<name>A0ABT4Q8S5_9BACL</name>
<dbReference type="Proteomes" id="UP001527882">
    <property type="component" value="Unassembled WGS sequence"/>
</dbReference>
<evidence type="ECO:0000313" key="2">
    <source>
        <dbReference type="EMBL" id="MCZ8513238.1"/>
    </source>
</evidence>
<comment type="caution">
    <text evidence="2">The sequence shown here is derived from an EMBL/GenBank/DDBJ whole genome shotgun (WGS) entry which is preliminary data.</text>
</comment>
<dbReference type="CDD" id="cd04301">
    <property type="entry name" value="NAT_SF"/>
    <property type="match status" value="1"/>
</dbReference>
<keyword evidence="3" id="KW-1185">Reference proteome</keyword>
<evidence type="ECO:0000259" key="1">
    <source>
        <dbReference type="PROSITE" id="PS51186"/>
    </source>
</evidence>
<organism evidence="2 3">
    <name type="scientific">Paenibacillus gyeongsangnamensis</name>
    <dbReference type="NCBI Taxonomy" id="3388067"/>
    <lineage>
        <taxon>Bacteria</taxon>
        <taxon>Bacillati</taxon>
        <taxon>Bacillota</taxon>
        <taxon>Bacilli</taxon>
        <taxon>Bacillales</taxon>
        <taxon>Paenibacillaceae</taxon>
        <taxon>Paenibacillus</taxon>
    </lineage>
</organism>
<dbReference type="InterPro" id="IPR016181">
    <property type="entry name" value="Acyl_CoA_acyltransferase"/>
</dbReference>
<dbReference type="SUPFAM" id="SSF55729">
    <property type="entry name" value="Acyl-CoA N-acyltransferases (Nat)"/>
    <property type="match status" value="1"/>
</dbReference>
<evidence type="ECO:0000313" key="3">
    <source>
        <dbReference type="Proteomes" id="UP001527882"/>
    </source>
</evidence>
<dbReference type="Gene3D" id="3.40.630.30">
    <property type="match status" value="1"/>
</dbReference>
<sequence>MAIALDWTAEVPEDEPFLVRLYTSVREDEVRSFGWDEAQMQAFLEMQFRMQRQSYRLQYPAAEYRIIRMGGEPVGRLIIASLPDAVVLVDISLLPAYRKMGIGTRLLSALKQEAAGGGKPVRLQVMHTNPAKRLYERLGFHTTGRNELYAAMEWQPVIR</sequence>
<proteinExistence type="predicted"/>
<dbReference type="EMBL" id="JAQAGZ010000007">
    <property type="protein sequence ID" value="MCZ8513238.1"/>
    <property type="molecule type" value="Genomic_DNA"/>
</dbReference>
<protein>
    <submittedName>
        <fullName evidence="2">GNAT family N-acetyltransferase</fullName>
    </submittedName>
</protein>
<accession>A0ABT4Q8S5</accession>
<gene>
    <name evidence="2" type="ORF">O9H85_12550</name>
</gene>